<dbReference type="Proteomes" id="UP000217182">
    <property type="component" value="Chromosome"/>
</dbReference>
<dbReference type="EMBL" id="CP014136">
    <property type="protein sequence ID" value="ATA19207.1"/>
    <property type="molecule type" value="Genomic_DNA"/>
</dbReference>
<dbReference type="NCBIfam" id="TIGR01845">
    <property type="entry name" value="outer_NodT"/>
    <property type="match status" value="1"/>
</dbReference>
<comment type="subcellular location">
    <subcellularLocation>
        <location evidence="1 3">Cell outer membrane</location>
        <topology evidence="1 3">Lipid-anchor</topology>
    </subcellularLocation>
</comment>
<dbReference type="GO" id="GO:0015562">
    <property type="term" value="F:efflux transmembrane transporter activity"/>
    <property type="evidence" value="ECO:0007669"/>
    <property type="project" value="InterPro"/>
</dbReference>
<dbReference type="AlphaFoldDB" id="A0A250AZ66"/>
<dbReference type="PANTHER" id="PTHR30203:SF32">
    <property type="entry name" value="CATION EFFLUX SYSTEM PROTEIN CUSC"/>
    <property type="match status" value="1"/>
</dbReference>
<evidence type="ECO:0000313" key="5">
    <source>
        <dbReference type="EMBL" id="ATA19207.1"/>
    </source>
</evidence>
<comment type="similarity">
    <text evidence="2 3">Belongs to the outer membrane factor (OMF) (TC 1.B.17) family.</text>
</comment>
<name>A0A250AZ66_9GAMM</name>
<keyword evidence="3" id="KW-1134">Transmembrane beta strand</keyword>
<organism evidence="5 6">
    <name type="scientific">Gibbsiella quercinecans</name>
    <dbReference type="NCBI Taxonomy" id="929813"/>
    <lineage>
        <taxon>Bacteria</taxon>
        <taxon>Pseudomonadati</taxon>
        <taxon>Pseudomonadota</taxon>
        <taxon>Gammaproteobacteria</taxon>
        <taxon>Enterobacterales</taxon>
        <taxon>Yersiniaceae</taxon>
        <taxon>Gibbsiella</taxon>
    </lineage>
</organism>
<evidence type="ECO:0000313" key="6">
    <source>
        <dbReference type="Proteomes" id="UP000217182"/>
    </source>
</evidence>
<dbReference type="PROSITE" id="PS51257">
    <property type="entry name" value="PROKAR_LIPOPROTEIN"/>
    <property type="match status" value="1"/>
</dbReference>
<dbReference type="SUPFAM" id="SSF56954">
    <property type="entry name" value="Outer membrane efflux proteins (OEP)"/>
    <property type="match status" value="1"/>
</dbReference>
<keyword evidence="3" id="KW-0472">Membrane</keyword>
<dbReference type="Gene3D" id="1.20.1600.10">
    <property type="entry name" value="Outer membrane efflux proteins (OEP)"/>
    <property type="match status" value="1"/>
</dbReference>
<keyword evidence="3" id="KW-0812">Transmembrane</keyword>
<dbReference type="PANTHER" id="PTHR30203">
    <property type="entry name" value="OUTER MEMBRANE CATION EFFLUX PROTEIN"/>
    <property type="match status" value="1"/>
</dbReference>
<dbReference type="Gene3D" id="2.20.200.10">
    <property type="entry name" value="Outer membrane efflux proteins (OEP)"/>
    <property type="match status" value="1"/>
</dbReference>
<dbReference type="InterPro" id="IPR003423">
    <property type="entry name" value="OMP_efflux"/>
</dbReference>
<dbReference type="InterPro" id="IPR010131">
    <property type="entry name" value="MdtP/NodT-like"/>
</dbReference>
<evidence type="ECO:0000256" key="4">
    <source>
        <dbReference type="SAM" id="Coils"/>
    </source>
</evidence>
<protein>
    <submittedName>
        <fullName evidence="5">Multidrug transporter</fullName>
    </submittedName>
</protein>
<keyword evidence="3" id="KW-0449">Lipoprotein</keyword>
<evidence type="ECO:0000256" key="3">
    <source>
        <dbReference type="RuleBase" id="RU362097"/>
    </source>
</evidence>
<dbReference type="Pfam" id="PF02321">
    <property type="entry name" value="OEP"/>
    <property type="match status" value="2"/>
</dbReference>
<sequence length="459" mass="48904">MIRFTPVFLALFLAGCVSLDPEWQRPAPPVPAVWPGATGQASANPAAAELAGWKRVIADPRLQTLVGQALHSNRDLQKALADIAAARALYAEQRGSLFPALDADLSLTRSRTLAYGVSESAEAQGAISSFEVDLFGRNQSLTRAARETWLASEYTALSTRLTLIADTTTAWLTLAADNSNLALAKNTLQSAADSLAVTLRRQQAGVAASSDVAQAQTVYQQARASVASYQTLVMQDKNALDLLVGASVPASLLPGLLESLTDDSIVLVPAGVSSSVLLRRPDVQEAEHNLKSANANIGAARASFFPSITLTASAGVGSDSLSNLFSHGSRIWAFSPSVTLPLFAGGSNLAQLRYAQAQQQGLIATYEKTIQSAFRDVADALARRETLNEQLDAQRNYVAAAQQALDSAERLYRAGSADYLSVLTARRSLWSAQEQLITLQQTDLENRITLWQSLGGGFS</sequence>
<reference evidence="5 6" key="1">
    <citation type="submission" date="2016-01" db="EMBL/GenBank/DDBJ databases">
        <authorList>
            <person name="Oliw E.H."/>
        </authorList>
    </citation>
    <scope>NUCLEOTIDE SEQUENCE [LARGE SCALE GENOMIC DNA]</scope>
    <source>
        <strain evidence="5 6">FRB97</strain>
    </source>
</reference>
<gene>
    <name evidence="5" type="ORF">AWC35_07515</name>
</gene>
<keyword evidence="6" id="KW-1185">Reference proteome</keyword>
<evidence type="ECO:0000256" key="1">
    <source>
        <dbReference type="ARBA" id="ARBA00004459"/>
    </source>
</evidence>
<evidence type="ECO:0000256" key="2">
    <source>
        <dbReference type="ARBA" id="ARBA00007613"/>
    </source>
</evidence>
<dbReference type="KEGG" id="gqu:AWC35_07515"/>
<accession>A0A250AZ66</accession>
<dbReference type="OrthoDB" id="9770517at2"/>
<keyword evidence="4" id="KW-0175">Coiled coil</keyword>
<keyword evidence="3" id="KW-0564">Palmitate</keyword>
<dbReference type="RefSeq" id="WP_095845812.1">
    <property type="nucleotide sequence ID" value="NZ_CP014136.1"/>
</dbReference>
<feature type="coiled-coil region" evidence="4">
    <location>
        <begin position="370"/>
        <end position="411"/>
    </location>
</feature>
<dbReference type="GO" id="GO:0009279">
    <property type="term" value="C:cell outer membrane"/>
    <property type="evidence" value="ECO:0007669"/>
    <property type="project" value="UniProtKB-SubCell"/>
</dbReference>
<proteinExistence type="inferred from homology"/>